<evidence type="ECO:0000256" key="2">
    <source>
        <dbReference type="ARBA" id="ARBA00023125"/>
    </source>
</evidence>
<evidence type="ECO:0000256" key="3">
    <source>
        <dbReference type="ARBA" id="ARBA00023163"/>
    </source>
</evidence>
<dbReference type="PROSITE" id="PS01124">
    <property type="entry name" value="HTH_ARAC_FAMILY_2"/>
    <property type="match status" value="1"/>
</dbReference>
<dbReference type="Gene3D" id="1.10.10.60">
    <property type="entry name" value="Homeodomain-like"/>
    <property type="match status" value="1"/>
</dbReference>
<keyword evidence="6" id="KW-1185">Reference proteome</keyword>
<dbReference type="GO" id="GO:0043565">
    <property type="term" value="F:sequence-specific DNA binding"/>
    <property type="evidence" value="ECO:0007669"/>
    <property type="project" value="InterPro"/>
</dbReference>
<dbReference type="InterPro" id="IPR050204">
    <property type="entry name" value="AraC_XylS_family_regulators"/>
</dbReference>
<reference evidence="5 6" key="1">
    <citation type="submission" date="2018-06" db="EMBL/GenBank/DDBJ databases">
        <authorList>
            <consortium name="Pathogen Informatics"/>
            <person name="Doyle S."/>
        </authorList>
    </citation>
    <scope>NUCLEOTIDE SEQUENCE [LARGE SCALE GENOMIC DNA]</scope>
    <source>
        <strain evidence="5 6">NCTC10994</strain>
    </source>
</reference>
<dbReference type="PANTHER" id="PTHR46796:SF15">
    <property type="entry name" value="BLL1074 PROTEIN"/>
    <property type="match status" value="1"/>
</dbReference>
<dbReference type="KEGG" id="rcr:NCTC10994_02243"/>
<evidence type="ECO:0000313" key="5">
    <source>
        <dbReference type="EMBL" id="SQI32530.1"/>
    </source>
</evidence>
<dbReference type="STRING" id="1219011.GCA_001895045_04021"/>
<sequence>MYREWVSGIPGVVAWEATRAPSGSGGNTVLPDGCMDLIWHEDGFLVAGPDTRAQFSDLATRRKLTAVRFAPGLGPVFLRVDASELRDQRVSLDQIWAPRRVRDIVAAVEGDPGSGLVDAVRRDLDDARRSPLSGLAGALGSGMTVPEAASVIGWSERTLRRRAHQAFGYGPKTLSRVLRFQRAIARARAGEDPATIAAECGYSDQSHLAREVRALSGSTLGDLVRRSSGP</sequence>
<keyword evidence="2" id="KW-0238">DNA-binding</keyword>
<dbReference type="Pfam" id="PF20240">
    <property type="entry name" value="DUF6597"/>
    <property type="match status" value="1"/>
</dbReference>
<dbReference type="InterPro" id="IPR046532">
    <property type="entry name" value="DUF6597"/>
</dbReference>
<dbReference type="Pfam" id="PF12833">
    <property type="entry name" value="HTH_18"/>
    <property type="match status" value="1"/>
</dbReference>
<accession>A0A2X4UHU7</accession>
<dbReference type="GO" id="GO:0003700">
    <property type="term" value="F:DNA-binding transcription factor activity"/>
    <property type="evidence" value="ECO:0007669"/>
    <property type="project" value="InterPro"/>
</dbReference>
<evidence type="ECO:0000256" key="1">
    <source>
        <dbReference type="ARBA" id="ARBA00023015"/>
    </source>
</evidence>
<organism evidence="5 6">
    <name type="scientific">Rhodococcus coprophilus</name>
    <dbReference type="NCBI Taxonomy" id="38310"/>
    <lineage>
        <taxon>Bacteria</taxon>
        <taxon>Bacillati</taxon>
        <taxon>Actinomycetota</taxon>
        <taxon>Actinomycetes</taxon>
        <taxon>Mycobacteriales</taxon>
        <taxon>Nocardiaceae</taxon>
        <taxon>Rhodococcus</taxon>
    </lineage>
</organism>
<protein>
    <submittedName>
        <fullName evidence="5">AraC family transcriptional regulator</fullName>
    </submittedName>
</protein>
<evidence type="ECO:0000313" key="6">
    <source>
        <dbReference type="Proteomes" id="UP000249091"/>
    </source>
</evidence>
<dbReference type="Proteomes" id="UP000249091">
    <property type="component" value="Chromosome 1"/>
</dbReference>
<feature type="domain" description="HTH araC/xylS-type" evidence="4">
    <location>
        <begin position="129"/>
        <end position="226"/>
    </location>
</feature>
<evidence type="ECO:0000259" key="4">
    <source>
        <dbReference type="PROSITE" id="PS01124"/>
    </source>
</evidence>
<dbReference type="AlphaFoldDB" id="A0A2X4UHU7"/>
<gene>
    <name evidence="5" type="ORF">NCTC10994_02243</name>
</gene>
<dbReference type="RefSeq" id="WP_072704767.1">
    <property type="nucleotide sequence ID" value="NZ_JAFBBL010000001.1"/>
</dbReference>
<proteinExistence type="predicted"/>
<dbReference type="InterPro" id="IPR018060">
    <property type="entry name" value="HTH_AraC"/>
</dbReference>
<dbReference type="PANTHER" id="PTHR46796">
    <property type="entry name" value="HTH-TYPE TRANSCRIPTIONAL ACTIVATOR RHAS-RELATED"/>
    <property type="match status" value="1"/>
</dbReference>
<dbReference type="SMART" id="SM00342">
    <property type="entry name" value="HTH_ARAC"/>
    <property type="match status" value="1"/>
</dbReference>
<keyword evidence="3" id="KW-0804">Transcription</keyword>
<name>A0A2X4UHU7_9NOCA</name>
<keyword evidence="1" id="KW-0805">Transcription regulation</keyword>
<dbReference type="EMBL" id="LS483468">
    <property type="protein sequence ID" value="SQI32530.1"/>
    <property type="molecule type" value="Genomic_DNA"/>
</dbReference>